<reference evidence="1 2" key="1">
    <citation type="submission" date="2017-10" db="EMBL/GenBank/DDBJ databases">
        <title>Draft genome sequence of Anoxybacillus flavithermus KU2-6-11 from caldera Uzon (Russia:Kamchtka).</title>
        <authorList>
            <person name="Korzhuk A.V."/>
            <person name="Rozanov A.S."/>
            <person name="Bryanskaya A.V."/>
            <person name="Peltek S.E."/>
        </authorList>
    </citation>
    <scope>NUCLEOTIDE SEQUENCE [LARGE SCALE GENOMIC DNA]</scope>
    <source>
        <strain evidence="1 2">KU2-6_11</strain>
    </source>
</reference>
<sequence length="135" mass="15143">MVLPSENITIEEAEVVEPSAIPSKTYRLDFENGQCSGMVDGVEAIKQSIFKVLSTDRFKYLIYSDNYGFENLIGKERLFVQAELPRRIKEAVLQDERVTDVDVTVQFSGDSAVAKIVCYTVYGKIELPKEVNGVV</sequence>
<gene>
    <name evidence="1" type="ORF">CS060_04205</name>
</gene>
<protein>
    <submittedName>
        <fullName evidence="1">DUF2634 domain-containing protein</fullName>
    </submittedName>
</protein>
<dbReference type="Pfam" id="PF10934">
    <property type="entry name" value="Sheath_initiator"/>
    <property type="match status" value="1"/>
</dbReference>
<accession>A0A2G5RRU6</accession>
<evidence type="ECO:0000313" key="2">
    <source>
        <dbReference type="Proteomes" id="UP000230559"/>
    </source>
</evidence>
<dbReference type="RefSeq" id="WP_035050495.1">
    <property type="nucleotide sequence ID" value="NZ_PEDM01000005.1"/>
</dbReference>
<comment type="caution">
    <text evidence="1">The sequence shown here is derived from an EMBL/GenBank/DDBJ whole genome shotgun (WGS) entry which is preliminary data.</text>
</comment>
<name>A0A2G5RRU6_9BACL</name>
<dbReference type="Proteomes" id="UP000230559">
    <property type="component" value="Unassembled WGS sequence"/>
</dbReference>
<evidence type="ECO:0000313" key="1">
    <source>
        <dbReference type="EMBL" id="PIC05485.1"/>
    </source>
</evidence>
<dbReference type="AlphaFoldDB" id="A0A2G5RRU6"/>
<proteinExistence type="predicted"/>
<dbReference type="EMBL" id="PEDM01000005">
    <property type="protein sequence ID" value="PIC05485.1"/>
    <property type="molecule type" value="Genomic_DNA"/>
</dbReference>
<dbReference type="InterPro" id="IPR020288">
    <property type="entry name" value="Sheath_initiator"/>
</dbReference>
<dbReference type="Gene3D" id="3.10.450.40">
    <property type="match status" value="1"/>
</dbReference>
<organism evidence="1 2">
    <name type="scientific">Anoxybacillus flavithermus</name>
    <dbReference type="NCBI Taxonomy" id="33934"/>
    <lineage>
        <taxon>Bacteria</taxon>
        <taxon>Bacillati</taxon>
        <taxon>Bacillota</taxon>
        <taxon>Bacilli</taxon>
        <taxon>Bacillales</taxon>
        <taxon>Anoxybacillaceae</taxon>
        <taxon>Anoxybacillus</taxon>
    </lineage>
</organism>
<dbReference type="SUPFAM" id="SSF160719">
    <property type="entry name" value="gpW/gp25-like"/>
    <property type="match status" value="1"/>
</dbReference>